<comment type="caution">
    <text evidence="4">The sequence shown here is derived from an EMBL/GenBank/DDBJ whole genome shotgun (WGS) entry which is preliminary data.</text>
</comment>
<organism evidence="4 5">
    <name type="scientific">Acetobacteroides hydrogenigenes</name>
    <dbReference type="NCBI Taxonomy" id="979970"/>
    <lineage>
        <taxon>Bacteria</taxon>
        <taxon>Pseudomonadati</taxon>
        <taxon>Bacteroidota</taxon>
        <taxon>Bacteroidia</taxon>
        <taxon>Bacteroidales</taxon>
        <taxon>Rikenellaceae</taxon>
        <taxon>Acetobacteroides</taxon>
    </lineage>
</organism>
<proteinExistence type="predicted"/>
<dbReference type="InterPro" id="IPR013783">
    <property type="entry name" value="Ig-like_fold"/>
</dbReference>
<dbReference type="SMART" id="SM00060">
    <property type="entry name" value="FN3"/>
    <property type="match status" value="1"/>
</dbReference>
<accession>A0A4R2EMU5</accession>
<dbReference type="SUPFAM" id="SSF49265">
    <property type="entry name" value="Fibronectin type III"/>
    <property type="match status" value="1"/>
</dbReference>
<keyword evidence="5" id="KW-1185">Reference proteome</keyword>
<reference evidence="4 5" key="1">
    <citation type="submission" date="2019-03" db="EMBL/GenBank/DDBJ databases">
        <title>Genomic Encyclopedia of Archaeal and Bacterial Type Strains, Phase II (KMG-II): from individual species to whole genera.</title>
        <authorList>
            <person name="Goeker M."/>
        </authorList>
    </citation>
    <scope>NUCLEOTIDE SEQUENCE [LARGE SCALE GENOMIC DNA]</scope>
    <source>
        <strain evidence="4 5">RL-C</strain>
    </source>
</reference>
<protein>
    <submittedName>
        <fullName evidence="4">N-acetylmuramoyl-L-alanine amidase</fullName>
    </submittedName>
</protein>
<feature type="region of interest" description="Disordered" evidence="1">
    <location>
        <begin position="269"/>
        <end position="289"/>
    </location>
</feature>
<evidence type="ECO:0000313" key="4">
    <source>
        <dbReference type="EMBL" id="TCN68562.1"/>
    </source>
</evidence>
<evidence type="ECO:0000256" key="1">
    <source>
        <dbReference type="SAM" id="MobiDB-lite"/>
    </source>
</evidence>
<sequence length="879" mass="98125">MNKKSIALLAALLSVATANAQQTQLVKEPIKGDFPLGLSGKHIAMWHSHGFYYESKLDRWEWQRARCFSNVEDIGNMPYVVKYLDPMLKNAGAVVLIPRERDFQKQKFIVDNDLSTKGGIVQKKGSWETTKGGYKHKTILRPNENPFKGGTHLEIKSSAKETATLTYKAPVASSKKGDYAVYVSWGNTPNNVSDVTYKVYHTGGVSEFVVNQKMYGATWQYLGTFSFDSAHASVVVSNKSHEKGVVTSDAVRFGGGMGMVARRPSAFVTNNAKSSSNGETQGHKLSPEDYDWKTSGVPSYLEASRYYLQAAGIPDSVYSRTKYQNDYNDDYQSRPHWANFLKKNNVPIDLTLAFHTDAGTTPNDSIVGTLAIYSTKNGNFTDGRGRQLSGIMSNLIQTQICHDIQMLHNSKWTKRALRDASYSEASVADAPTLLLELLSHQNLADMTYGLDPRFRFTVARAIYKGIVRYLNGAETPIQPLAPNTLAIEKKGGKTIRLSWKNTEDPLEPTANAARYRIYMRTDDNGFSPKFKEVTGESAEIELPEWGRRYSFKVTGVNDGGESFPTEQLSACLFNNSKKPALIVNGFTRISAPKSFDLGEKAGFEWWEDEGVADGMEPAFLGYQQNFNRNEPWLDDDNTGWGSTGVEWWGNTVHGNTHDFTHVQGKAYQKWGVSYVSASRKAFEKYPKLDAYRFVDVLFGEQRTVKNFREERDTFAVFTPGMISALRNALDKDIPIVLSGAYIGTDMVEQKDSVAIKFAAEKLGFRWMTNHASTTGSVYSTDNAKPYIRGIWNFNCATLSPEVLNGSSVRIESPDAIEPTQKAIRIMRYHDTQTSAGTLLKSNGNKVVVLGFPLEAIPSTNQKNALMKQLFTFFGVEFKK</sequence>
<dbReference type="InterPro" id="IPR033803">
    <property type="entry name" value="CBD-like_Golvesin-Xly"/>
</dbReference>
<dbReference type="Pfam" id="PF00041">
    <property type="entry name" value="fn3"/>
    <property type="match status" value="1"/>
</dbReference>
<feature type="domain" description="Fibronectin type-III" evidence="3">
    <location>
        <begin position="481"/>
        <end position="579"/>
    </location>
</feature>
<dbReference type="Gene3D" id="2.60.40.10">
    <property type="entry name" value="Immunoglobulins"/>
    <property type="match status" value="1"/>
</dbReference>
<dbReference type="InterPro" id="IPR003961">
    <property type="entry name" value="FN3_dom"/>
</dbReference>
<evidence type="ECO:0000313" key="5">
    <source>
        <dbReference type="Proteomes" id="UP000294830"/>
    </source>
</evidence>
<dbReference type="AlphaFoldDB" id="A0A4R2EMU5"/>
<dbReference type="RefSeq" id="WP_165877032.1">
    <property type="nucleotide sequence ID" value="NZ_SLWB01000006.1"/>
</dbReference>
<feature type="compositionally biased region" description="Polar residues" evidence="1">
    <location>
        <begin position="269"/>
        <end position="280"/>
    </location>
</feature>
<dbReference type="EMBL" id="SLWB01000006">
    <property type="protein sequence ID" value="TCN68562.1"/>
    <property type="molecule type" value="Genomic_DNA"/>
</dbReference>
<keyword evidence="2" id="KW-0732">Signal</keyword>
<dbReference type="InterPro" id="IPR036116">
    <property type="entry name" value="FN3_sf"/>
</dbReference>
<feature type="chain" id="PRO_5020212076" evidence="2">
    <location>
        <begin position="21"/>
        <end position="879"/>
    </location>
</feature>
<dbReference type="PROSITE" id="PS50853">
    <property type="entry name" value="FN3"/>
    <property type="match status" value="1"/>
</dbReference>
<dbReference type="Gene3D" id="3.40.630.40">
    <property type="entry name" value="Zn-dependent exopeptidases"/>
    <property type="match status" value="1"/>
</dbReference>
<dbReference type="Proteomes" id="UP000294830">
    <property type="component" value="Unassembled WGS sequence"/>
</dbReference>
<evidence type="ECO:0000256" key="2">
    <source>
        <dbReference type="SAM" id="SignalP"/>
    </source>
</evidence>
<dbReference type="SUPFAM" id="SSF53187">
    <property type="entry name" value="Zn-dependent exopeptidases"/>
    <property type="match status" value="1"/>
</dbReference>
<feature type="signal peptide" evidence="2">
    <location>
        <begin position="1"/>
        <end position="20"/>
    </location>
</feature>
<evidence type="ECO:0000259" key="3">
    <source>
        <dbReference type="PROSITE" id="PS50853"/>
    </source>
</evidence>
<dbReference type="CDD" id="cd00063">
    <property type="entry name" value="FN3"/>
    <property type="match status" value="1"/>
</dbReference>
<dbReference type="Pfam" id="PF25275">
    <property type="entry name" value="Golvesin_C"/>
    <property type="match status" value="1"/>
</dbReference>
<gene>
    <name evidence="4" type="ORF">CLV25_106144</name>
</gene>
<name>A0A4R2EMU5_9BACT</name>